<protein>
    <recommendedName>
        <fullName evidence="4">PEP-CTERM protein-sorting domain-containing protein</fullName>
    </recommendedName>
</protein>
<proteinExistence type="predicted"/>
<dbReference type="EMBL" id="CP019343">
    <property type="protein sequence ID" value="ARN73213.1"/>
    <property type="molecule type" value="Genomic_DNA"/>
</dbReference>
<keyword evidence="1" id="KW-0732">Signal</keyword>
<dbReference type="STRING" id="716816.BST96_03280"/>
<gene>
    <name evidence="2" type="ORF">BST96_03280</name>
</gene>
<dbReference type="RefSeq" id="WP_085757319.1">
    <property type="nucleotide sequence ID" value="NZ_CP019343.1"/>
</dbReference>
<name>A0A1X9NGS7_9GAMM</name>
<dbReference type="Proteomes" id="UP000193450">
    <property type="component" value="Chromosome"/>
</dbReference>
<keyword evidence="3" id="KW-1185">Reference proteome</keyword>
<reference evidence="2 3" key="1">
    <citation type="submission" date="2016-11" db="EMBL/GenBank/DDBJ databases">
        <title>Trade-off between light-utilization and light-protection in marine flavobacteria.</title>
        <authorList>
            <person name="Kumagai Y."/>
        </authorList>
    </citation>
    <scope>NUCLEOTIDE SEQUENCE [LARGE SCALE GENOMIC DNA]</scope>
    <source>
        <strain evidence="2 3">NBRC 107125</strain>
    </source>
</reference>
<dbReference type="KEGG" id="osg:BST96_03280"/>
<evidence type="ECO:0008006" key="4">
    <source>
        <dbReference type="Google" id="ProtNLM"/>
    </source>
</evidence>
<feature type="chain" id="PRO_5012417416" description="PEP-CTERM protein-sorting domain-containing protein" evidence="1">
    <location>
        <begin position="22"/>
        <end position="153"/>
    </location>
</feature>
<evidence type="ECO:0000256" key="1">
    <source>
        <dbReference type="SAM" id="SignalP"/>
    </source>
</evidence>
<evidence type="ECO:0000313" key="2">
    <source>
        <dbReference type="EMBL" id="ARN73213.1"/>
    </source>
</evidence>
<organism evidence="2 3">
    <name type="scientific">Oceanicoccus sagamiensis</name>
    <dbReference type="NCBI Taxonomy" id="716816"/>
    <lineage>
        <taxon>Bacteria</taxon>
        <taxon>Pseudomonadati</taxon>
        <taxon>Pseudomonadota</taxon>
        <taxon>Gammaproteobacteria</taxon>
        <taxon>Cellvibrionales</taxon>
        <taxon>Spongiibacteraceae</taxon>
        <taxon>Oceanicoccus</taxon>
    </lineage>
</organism>
<dbReference type="AlphaFoldDB" id="A0A1X9NGS7"/>
<sequence>MLSPLKYLLALPLLVSLHSHAVPAAATDEYLDQSLNFNASMYEPINVGEWYLPLAGNCFDSLNVPCVISSDYSPLFEMDGELYFGHNGLWFPVKHLYAVSMGSGFVTSYYFNEDLREISEVPLPGVGLWLFSATSMFLAAMGRRRRLTAKDCQ</sequence>
<accession>A0A1X9NGS7</accession>
<feature type="signal peptide" evidence="1">
    <location>
        <begin position="1"/>
        <end position="21"/>
    </location>
</feature>
<evidence type="ECO:0000313" key="3">
    <source>
        <dbReference type="Proteomes" id="UP000193450"/>
    </source>
</evidence>